<dbReference type="AlphaFoldDB" id="A0A816L7U2"/>
<feature type="region of interest" description="Disordered" evidence="1">
    <location>
        <begin position="117"/>
        <end position="137"/>
    </location>
</feature>
<organism evidence="2 3">
    <name type="scientific">Rotaria magnacalcarata</name>
    <dbReference type="NCBI Taxonomy" id="392030"/>
    <lineage>
        <taxon>Eukaryota</taxon>
        <taxon>Metazoa</taxon>
        <taxon>Spiralia</taxon>
        <taxon>Gnathifera</taxon>
        <taxon>Rotifera</taxon>
        <taxon>Eurotatoria</taxon>
        <taxon>Bdelloidea</taxon>
        <taxon>Philodinida</taxon>
        <taxon>Philodinidae</taxon>
        <taxon>Rotaria</taxon>
    </lineage>
</organism>
<proteinExistence type="predicted"/>
<protein>
    <submittedName>
        <fullName evidence="2">Uncharacterized protein</fullName>
    </submittedName>
</protein>
<dbReference type="EMBL" id="CAJNRE010000857">
    <property type="protein sequence ID" value="CAF1932798.1"/>
    <property type="molecule type" value="Genomic_DNA"/>
</dbReference>
<comment type="caution">
    <text evidence="2">The sequence shown here is derived from an EMBL/GenBank/DDBJ whole genome shotgun (WGS) entry which is preliminary data.</text>
</comment>
<gene>
    <name evidence="2" type="ORF">MBJ925_LOCUS4537</name>
</gene>
<evidence type="ECO:0000256" key="1">
    <source>
        <dbReference type="SAM" id="MobiDB-lite"/>
    </source>
</evidence>
<name>A0A816L7U2_9BILA</name>
<dbReference type="Proteomes" id="UP000663824">
    <property type="component" value="Unassembled WGS sequence"/>
</dbReference>
<evidence type="ECO:0000313" key="2">
    <source>
        <dbReference type="EMBL" id="CAF1932798.1"/>
    </source>
</evidence>
<sequence>MTSNTCIVHSHKNVSKFHTATKQLRLGNWFPADVYQQLPKKCCSCNGKRGLKTMDLEVLRKICDDIMLSTASTLKFRFSSNMSEFVKLMKSKKRICYLIAIYIFRLVSMEASEDNSDELDEKIPQKSNSTTNAEYTRSPVPRLGSVNFRPIFVGGYPRLPMHYGHRNPASMFRSRPMFYDPYHSTTLDLDTEDQHKSSKKGITKQDFSKVLENSKVTTANDECIVHNSKYQSKFNCAVNLLRCTKEFQQ</sequence>
<reference evidence="2" key="1">
    <citation type="submission" date="2021-02" db="EMBL/GenBank/DDBJ databases">
        <authorList>
            <person name="Nowell W R."/>
        </authorList>
    </citation>
    <scope>NUCLEOTIDE SEQUENCE</scope>
</reference>
<evidence type="ECO:0000313" key="3">
    <source>
        <dbReference type="Proteomes" id="UP000663824"/>
    </source>
</evidence>
<accession>A0A816L7U2</accession>
<feature type="compositionally biased region" description="Polar residues" evidence="1">
    <location>
        <begin position="125"/>
        <end position="135"/>
    </location>
</feature>